<evidence type="ECO:0000313" key="1">
    <source>
        <dbReference type="EnsemblPlants" id="LPERR01G03350.1"/>
    </source>
</evidence>
<dbReference type="HOGENOM" id="CLU_033499_0_0_1"/>
<organism evidence="1 2">
    <name type="scientific">Leersia perrieri</name>
    <dbReference type="NCBI Taxonomy" id="77586"/>
    <lineage>
        <taxon>Eukaryota</taxon>
        <taxon>Viridiplantae</taxon>
        <taxon>Streptophyta</taxon>
        <taxon>Embryophyta</taxon>
        <taxon>Tracheophyta</taxon>
        <taxon>Spermatophyta</taxon>
        <taxon>Magnoliopsida</taxon>
        <taxon>Liliopsida</taxon>
        <taxon>Poales</taxon>
        <taxon>Poaceae</taxon>
        <taxon>BOP clade</taxon>
        <taxon>Oryzoideae</taxon>
        <taxon>Oryzeae</taxon>
        <taxon>Oryzinae</taxon>
        <taxon>Leersia</taxon>
    </lineage>
</organism>
<keyword evidence="2" id="KW-1185">Reference proteome</keyword>
<dbReference type="EnsemblPlants" id="LPERR01G03350.1">
    <property type="protein sequence ID" value="LPERR01G03350.1"/>
    <property type="gene ID" value="LPERR01G03350"/>
</dbReference>
<dbReference type="Proteomes" id="UP000032180">
    <property type="component" value="Chromosome 1"/>
</dbReference>
<dbReference type="Gramene" id="LPERR01G03350.1">
    <property type="protein sequence ID" value="LPERR01G03350.1"/>
    <property type="gene ID" value="LPERR01G03350"/>
</dbReference>
<sequence length="416" mass="46061">MDAWEELALTVPGTLMLFGTGAMEAVKSIEAAHRKLEAYVALTRTIRERMIREGPAGATDAMENFEDPPPVGVLPGKILEYARREISSVASRHAMSGHVFVRYAAHHGIQHDPPCSSWDVHYRDAIRLTDDALGRVRNAATHAAAAVDAVKSAGLIANDIRQWNDWMLAAVDLGNRAVTNASQALVEVHDARHAVALEFFDAWKIVRRGRSLSAERNNRRELALTVPATLILIATETESSRLINVARSKLDSRVGLLRSIRQGTPTNDALKNFVDPDPEGVLPTVILEDARDEITRNAQEQATIHDIFASYAAFLGIQDEPPYTRWFASHQEAVGHTNNALYLLGTAVLDFEEARGAVGTMGNLPYYCPLWEEWALNGQNLTRLADLEANLALNAMIRARQAICEEFFDAWAILRR</sequence>
<protein>
    <submittedName>
        <fullName evidence="1">Uncharacterized protein</fullName>
    </submittedName>
</protein>
<accession>A0A0D9UWY6</accession>
<dbReference type="eggNOG" id="ENOG502R55J">
    <property type="taxonomic scope" value="Eukaryota"/>
</dbReference>
<reference evidence="1 2" key="1">
    <citation type="submission" date="2012-08" db="EMBL/GenBank/DDBJ databases">
        <title>Oryza genome evolution.</title>
        <authorList>
            <person name="Wing R.A."/>
        </authorList>
    </citation>
    <scope>NUCLEOTIDE SEQUENCE</scope>
</reference>
<proteinExistence type="predicted"/>
<name>A0A0D9UWY6_9ORYZ</name>
<reference evidence="1" key="3">
    <citation type="submission" date="2015-04" db="UniProtKB">
        <authorList>
            <consortium name="EnsemblPlants"/>
        </authorList>
    </citation>
    <scope>IDENTIFICATION</scope>
</reference>
<reference evidence="2" key="2">
    <citation type="submission" date="2013-12" db="EMBL/GenBank/DDBJ databases">
        <authorList>
            <person name="Yu Y."/>
            <person name="Lee S."/>
            <person name="de Baynast K."/>
            <person name="Wissotski M."/>
            <person name="Liu L."/>
            <person name="Talag J."/>
            <person name="Goicoechea J."/>
            <person name="Angelova A."/>
            <person name="Jetty R."/>
            <person name="Kudrna D."/>
            <person name="Golser W."/>
            <person name="Rivera L."/>
            <person name="Zhang J."/>
            <person name="Wing R."/>
        </authorList>
    </citation>
    <scope>NUCLEOTIDE SEQUENCE</scope>
</reference>
<evidence type="ECO:0000313" key="2">
    <source>
        <dbReference type="Proteomes" id="UP000032180"/>
    </source>
</evidence>
<dbReference type="AlphaFoldDB" id="A0A0D9UWY6"/>